<dbReference type="AlphaFoldDB" id="A0A6V8KKT2"/>
<accession>A0A6V8KKT2</accession>
<evidence type="ECO:0000256" key="1">
    <source>
        <dbReference type="ARBA" id="ARBA00023172"/>
    </source>
</evidence>
<name>A0A6V8KKT2_9ACTN</name>
<dbReference type="Gene3D" id="1.10.443.10">
    <property type="entry name" value="Intergrase catalytic core"/>
    <property type="match status" value="1"/>
</dbReference>
<dbReference type="GO" id="GO:0006310">
    <property type="term" value="P:DNA recombination"/>
    <property type="evidence" value="ECO:0007669"/>
    <property type="project" value="UniProtKB-KW"/>
</dbReference>
<dbReference type="GO" id="GO:0003677">
    <property type="term" value="F:DNA binding"/>
    <property type="evidence" value="ECO:0007669"/>
    <property type="project" value="InterPro"/>
</dbReference>
<keyword evidence="1" id="KW-0233">DNA recombination</keyword>
<dbReference type="InterPro" id="IPR013762">
    <property type="entry name" value="Integrase-like_cat_sf"/>
</dbReference>
<evidence type="ECO:0000313" key="3">
    <source>
        <dbReference type="Proteomes" id="UP000482800"/>
    </source>
</evidence>
<dbReference type="RefSeq" id="WP_173071036.1">
    <property type="nucleotide sequence ID" value="NZ_BAABGO010000002.1"/>
</dbReference>
<organism evidence="2 3">
    <name type="scientific">Phytohabitans houttuyneae</name>
    <dbReference type="NCBI Taxonomy" id="1076126"/>
    <lineage>
        <taxon>Bacteria</taxon>
        <taxon>Bacillati</taxon>
        <taxon>Actinomycetota</taxon>
        <taxon>Actinomycetes</taxon>
        <taxon>Micromonosporales</taxon>
        <taxon>Micromonosporaceae</taxon>
    </lineage>
</organism>
<dbReference type="EMBL" id="BLPF01000004">
    <property type="protein sequence ID" value="GFJ85792.1"/>
    <property type="molecule type" value="Genomic_DNA"/>
</dbReference>
<gene>
    <name evidence="2" type="ORF">Phou_099720</name>
</gene>
<comment type="caution">
    <text evidence="2">The sequence shown here is derived from an EMBL/GenBank/DDBJ whole genome shotgun (WGS) entry which is preliminary data.</text>
</comment>
<sequence>MTSLASVRPQPAAAPRRQHPLEEMFVLHGRDLRAGTALAGTARFSDDVWPLAPILHRGDQRSLILDFTTLPSGRRLLAKELIYSLLSGPLPRGEVWLDPVTIRETFSELKRLFGWMQQRPGGDQTRLAELTPADLLTYQHHLLNTLPGSTSRGRARGVVRRFWRHRNNLLTDRLTVDPRRIDGWGEPNRHPDNENATDRIPETVFGPLLAWALRFIDDFAADILAADTKWRTLRHQPRRTTMPGDQVPAALRKFLDEHRAHSRPLPGYAGRPNLTNIAERIGATTLQLRPHRSELDAVAAIVGLSTAGQLDVPITGRLDGHPWIPAIASMHKGTRHGLGTLARLLQAACYVTIAFLSGMRDSEIKHLRRGCLRVERDPNGTAYRWKLHGTAFKGERDPSGSPATWAVGQPVARAVEVLERLQPDRDLLFARLPHGPGNGPAAKGLTTALVNSSTNTQLNEFSDWVNAYCAEHGRADIIPIVNGQPWRLKTSQFRRTLAWFIARRPGGAIAGAIHYRHLSIQMFEGYAGTSDSGFRAEVESEQAIARGEHLLAMVDKHEHHSLSLTGPGAAEAHRRLDDFAGSPSFAGSVITDPRRLLRLMRKHDPAIYPSDYVTCVYDQAKALCHKTNRAQPDLVGCWPLDCRNTALTESNLDTWRAEATRIKGQLQQRPALPPLLHHQLTDRLKHLTNFIARHEGQPT</sequence>
<dbReference type="Proteomes" id="UP000482800">
    <property type="component" value="Unassembled WGS sequence"/>
</dbReference>
<keyword evidence="3" id="KW-1185">Reference proteome</keyword>
<evidence type="ECO:0008006" key="4">
    <source>
        <dbReference type="Google" id="ProtNLM"/>
    </source>
</evidence>
<evidence type="ECO:0000313" key="2">
    <source>
        <dbReference type="EMBL" id="GFJ85792.1"/>
    </source>
</evidence>
<reference evidence="2 3" key="2">
    <citation type="submission" date="2020-03" db="EMBL/GenBank/DDBJ databases">
        <authorList>
            <person name="Ichikawa N."/>
            <person name="Kimura A."/>
            <person name="Kitahashi Y."/>
            <person name="Uohara A."/>
        </authorList>
    </citation>
    <scope>NUCLEOTIDE SEQUENCE [LARGE SCALE GENOMIC DNA]</scope>
    <source>
        <strain evidence="2 3">NBRC 108639</strain>
    </source>
</reference>
<reference evidence="2 3" key="1">
    <citation type="submission" date="2020-03" db="EMBL/GenBank/DDBJ databases">
        <title>Whole genome shotgun sequence of Phytohabitans houttuyneae NBRC 108639.</title>
        <authorList>
            <person name="Komaki H."/>
            <person name="Tamura T."/>
        </authorList>
    </citation>
    <scope>NUCLEOTIDE SEQUENCE [LARGE SCALE GENOMIC DNA]</scope>
    <source>
        <strain evidence="2 3">NBRC 108639</strain>
    </source>
</reference>
<proteinExistence type="predicted"/>
<dbReference type="GO" id="GO:0015074">
    <property type="term" value="P:DNA integration"/>
    <property type="evidence" value="ECO:0007669"/>
    <property type="project" value="InterPro"/>
</dbReference>
<protein>
    <recommendedName>
        <fullName evidence="4">Core-binding (CB) domain-containing protein</fullName>
    </recommendedName>
</protein>
<dbReference type="InterPro" id="IPR011010">
    <property type="entry name" value="DNA_brk_join_enz"/>
</dbReference>
<dbReference type="SUPFAM" id="SSF56349">
    <property type="entry name" value="DNA breaking-rejoining enzymes"/>
    <property type="match status" value="1"/>
</dbReference>